<comment type="caution">
    <text evidence="7">The sequence shown here is derived from an EMBL/GenBank/DDBJ whole genome shotgun (WGS) entry which is preliminary data.</text>
</comment>
<dbReference type="SUPFAM" id="SSF118010">
    <property type="entry name" value="TM1457-like"/>
    <property type="match status" value="1"/>
</dbReference>
<keyword evidence="4" id="KW-0788">Thiol protease</keyword>
<dbReference type="InterPro" id="IPR007422">
    <property type="entry name" value="Peptidase_Prp"/>
</dbReference>
<evidence type="ECO:0000313" key="8">
    <source>
        <dbReference type="Proteomes" id="UP001596310"/>
    </source>
</evidence>
<name>A0ABW1UQM6_9LACO</name>
<dbReference type="RefSeq" id="WP_125598183.1">
    <property type="nucleotide sequence ID" value="NZ_JBHSSM010000016.1"/>
</dbReference>
<dbReference type="PANTHER" id="PTHR39178:SF1">
    <property type="entry name" value="RIBOSOMAL-PROCESSING CYSTEINE PROTEASE PRP"/>
    <property type="match status" value="1"/>
</dbReference>
<keyword evidence="3" id="KW-0378">Hydrolase</keyword>
<gene>
    <name evidence="7" type="ORF">ACFQHW_06315</name>
</gene>
<keyword evidence="1" id="KW-0690">Ribosome biogenesis</keyword>
<evidence type="ECO:0000256" key="4">
    <source>
        <dbReference type="ARBA" id="ARBA00022807"/>
    </source>
</evidence>
<dbReference type="GO" id="GO:0008233">
    <property type="term" value="F:peptidase activity"/>
    <property type="evidence" value="ECO:0007669"/>
    <property type="project" value="UniProtKB-KW"/>
</dbReference>
<evidence type="ECO:0000256" key="6">
    <source>
        <dbReference type="ARBA" id="ARBA00044538"/>
    </source>
</evidence>
<protein>
    <recommendedName>
        <fullName evidence="6">Ribosomal processing cysteine protease Prp</fullName>
    </recommendedName>
</protein>
<dbReference type="Gene3D" id="3.30.70.1490">
    <property type="entry name" value="Cysteine protease Prp"/>
    <property type="match status" value="1"/>
</dbReference>
<dbReference type="Pfam" id="PF04327">
    <property type="entry name" value="Peptidase_Prp"/>
    <property type="match status" value="1"/>
</dbReference>
<evidence type="ECO:0000256" key="5">
    <source>
        <dbReference type="ARBA" id="ARBA00044503"/>
    </source>
</evidence>
<evidence type="ECO:0000256" key="2">
    <source>
        <dbReference type="ARBA" id="ARBA00022670"/>
    </source>
</evidence>
<organism evidence="7 8">
    <name type="scientific">Lapidilactobacillus achengensis</name>
    <dbReference type="NCBI Taxonomy" id="2486000"/>
    <lineage>
        <taxon>Bacteria</taxon>
        <taxon>Bacillati</taxon>
        <taxon>Bacillota</taxon>
        <taxon>Bacilli</taxon>
        <taxon>Lactobacillales</taxon>
        <taxon>Lactobacillaceae</taxon>
        <taxon>Lapidilactobacillus</taxon>
    </lineage>
</organism>
<dbReference type="GO" id="GO:0006508">
    <property type="term" value="P:proteolysis"/>
    <property type="evidence" value="ECO:0007669"/>
    <property type="project" value="UniProtKB-KW"/>
</dbReference>
<dbReference type="CDD" id="cd16332">
    <property type="entry name" value="Prp-like"/>
    <property type="match status" value="1"/>
</dbReference>
<dbReference type="InterPro" id="IPR036764">
    <property type="entry name" value="Peptidase_Prp_sf"/>
</dbReference>
<dbReference type="EMBL" id="JBHSSM010000016">
    <property type="protein sequence ID" value="MFC6315187.1"/>
    <property type="molecule type" value="Genomic_DNA"/>
</dbReference>
<proteinExistence type="inferred from homology"/>
<evidence type="ECO:0000256" key="1">
    <source>
        <dbReference type="ARBA" id="ARBA00022517"/>
    </source>
</evidence>
<reference evidence="8" key="1">
    <citation type="journal article" date="2019" name="Int. J. Syst. Evol. Microbiol.">
        <title>The Global Catalogue of Microorganisms (GCM) 10K type strain sequencing project: providing services to taxonomists for standard genome sequencing and annotation.</title>
        <authorList>
            <consortium name="The Broad Institute Genomics Platform"/>
            <consortium name="The Broad Institute Genome Sequencing Center for Infectious Disease"/>
            <person name="Wu L."/>
            <person name="Ma J."/>
        </authorList>
    </citation>
    <scope>NUCLEOTIDE SEQUENCE [LARGE SCALE GENOMIC DNA]</scope>
    <source>
        <strain evidence="8">CCM 8897</strain>
    </source>
</reference>
<evidence type="ECO:0000313" key="7">
    <source>
        <dbReference type="EMBL" id="MFC6315187.1"/>
    </source>
</evidence>
<dbReference type="PANTHER" id="PTHR39178">
    <property type="entry name" value="HYPOTHETICAL RIBOSOME-ASSOCIATED PROTEIN"/>
    <property type="match status" value="1"/>
</dbReference>
<keyword evidence="8" id="KW-1185">Reference proteome</keyword>
<comment type="similarity">
    <text evidence="5">Belongs to the Prp family.</text>
</comment>
<accession>A0ABW1UQM6</accession>
<dbReference type="Proteomes" id="UP001596310">
    <property type="component" value="Unassembled WGS sequence"/>
</dbReference>
<evidence type="ECO:0000256" key="3">
    <source>
        <dbReference type="ARBA" id="ARBA00022801"/>
    </source>
</evidence>
<sequence length="105" mass="11466">MIQVVFHHQTDLASPIDGYRIYGHANYAEKGQDIVCAAVSILSVTITDELEAPVIESHSDNTLGVTQFKDCSENNVLINALEHGLRSMERDYGGFIAVNDATGGW</sequence>
<keyword evidence="2 7" id="KW-0645">Protease</keyword>